<proteinExistence type="predicted"/>
<evidence type="ECO:0000259" key="5">
    <source>
        <dbReference type="PROSITE" id="PS01124"/>
    </source>
</evidence>
<dbReference type="InterPro" id="IPR018062">
    <property type="entry name" value="HTH_AraC-typ_CS"/>
</dbReference>
<gene>
    <name evidence="6" type="ORF">CH362_03125</name>
</gene>
<organism evidence="6 7">
    <name type="scientific">Leptospira saintgironsiae</name>
    <dbReference type="NCBI Taxonomy" id="2023183"/>
    <lineage>
        <taxon>Bacteria</taxon>
        <taxon>Pseudomonadati</taxon>
        <taxon>Spirochaetota</taxon>
        <taxon>Spirochaetia</taxon>
        <taxon>Leptospirales</taxon>
        <taxon>Leptospiraceae</taxon>
        <taxon>Leptospira</taxon>
    </lineage>
</organism>
<keyword evidence="1" id="KW-0805">Transcription regulation</keyword>
<dbReference type="GO" id="GO:0043565">
    <property type="term" value="F:sequence-specific DNA binding"/>
    <property type="evidence" value="ECO:0007669"/>
    <property type="project" value="InterPro"/>
</dbReference>
<protein>
    <submittedName>
        <fullName evidence="6">AraC family transcriptional regulator</fullName>
    </submittedName>
</protein>
<reference evidence="6 7" key="1">
    <citation type="submission" date="2017-07" db="EMBL/GenBank/DDBJ databases">
        <title>Leptospira spp. isolated from tropical soils.</title>
        <authorList>
            <person name="Thibeaux R."/>
            <person name="Iraola G."/>
            <person name="Ferres I."/>
            <person name="Bierque E."/>
            <person name="Girault D."/>
            <person name="Soupe-Gilbert M.-E."/>
            <person name="Picardeau M."/>
            <person name="Goarant C."/>
        </authorList>
    </citation>
    <scope>NUCLEOTIDE SEQUENCE [LARGE SCALE GENOMIC DNA]</scope>
    <source>
        <strain evidence="6 7">FH4-C-A2</strain>
    </source>
</reference>
<dbReference type="Proteomes" id="UP000231926">
    <property type="component" value="Unassembled WGS sequence"/>
</dbReference>
<name>A0A2M9YGU5_9LEPT</name>
<sequence>MPELLGWFSDGMILFGGFLSFLLAIGEFPSDRKHKFQVLLSLTLVSLGFMQLSGSLVLNPNAGQDLNLKLWNIPLLYLPPAFAFLALLAFLEEDFRYKSVHMLFFLPFLLCLGVILFFRLGEYAGSPSSVQIHWNILDPISGTGILYLGAGIFSLSFVFPIFKILPQISEPKFKILFGIFALDCLIVSVFGMIGLIFSPIFLKLALLTVTLAVSLVYYIRRKYFDFPETVKSDLAKAKYSRTRLEGLKLDSILEKLNFLFESEKIHRREDLSLAELAKELSLTTHQFSELINNRIGKGYFSLINHHRIEDAKQLLSETDKTVLEIAMTVGFNNRSSFNEAFLKLTQKTPISYRKMCKPL</sequence>
<keyword evidence="4" id="KW-1133">Transmembrane helix</keyword>
<dbReference type="PANTHER" id="PTHR43280">
    <property type="entry name" value="ARAC-FAMILY TRANSCRIPTIONAL REGULATOR"/>
    <property type="match status" value="1"/>
</dbReference>
<evidence type="ECO:0000256" key="4">
    <source>
        <dbReference type="SAM" id="Phobius"/>
    </source>
</evidence>
<comment type="caution">
    <text evidence="6">The sequence shown here is derived from an EMBL/GenBank/DDBJ whole genome shotgun (WGS) entry which is preliminary data.</text>
</comment>
<dbReference type="SUPFAM" id="SSF46689">
    <property type="entry name" value="Homeodomain-like"/>
    <property type="match status" value="1"/>
</dbReference>
<feature type="transmembrane region" description="Helical" evidence="4">
    <location>
        <begin position="38"/>
        <end position="58"/>
    </location>
</feature>
<feature type="transmembrane region" description="Helical" evidence="4">
    <location>
        <begin position="70"/>
        <end position="91"/>
    </location>
</feature>
<evidence type="ECO:0000256" key="3">
    <source>
        <dbReference type="ARBA" id="ARBA00023163"/>
    </source>
</evidence>
<dbReference type="Pfam" id="PF12833">
    <property type="entry name" value="HTH_18"/>
    <property type="match status" value="1"/>
</dbReference>
<keyword evidence="3" id="KW-0804">Transcription</keyword>
<dbReference type="SMART" id="SM00342">
    <property type="entry name" value="HTH_ARAC"/>
    <property type="match status" value="1"/>
</dbReference>
<dbReference type="PANTHER" id="PTHR43280:SF29">
    <property type="entry name" value="ARAC-FAMILY TRANSCRIPTIONAL REGULATOR"/>
    <property type="match status" value="1"/>
</dbReference>
<dbReference type="PROSITE" id="PS00041">
    <property type="entry name" value="HTH_ARAC_FAMILY_1"/>
    <property type="match status" value="1"/>
</dbReference>
<dbReference type="AlphaFoldDB" id="A0A2M9YGU5"/>
<evidence type="ECO:0000313" key="7">
    <source>
        <dbReference type="Proteomes" id="UP000231926"/>
    </source>
</evidence>
<dbReference type="EMBL" id="NPDR01000001">
    <property type="protein sequence ID" value="PJZ50772.1"/>
    <property type="molecule type" value="Genomic_DNA"/>
</dbReference>
<keyword evidence="4" id="KW-0812">Transmembrane</keyword>
<accession>A0A2M9YGU5</accession>
<dbReference type="Gene3D" id="1.10.10.60">
    <property type="entry name" value="Homeodomain-like"/>
    <property type="match status" value="1"/>
</dbReference>
<evidence type="ECO:0000256" key="1">
    <source>
        <dbReference type="ARBA" id="ARBA00023015"/>
    </source>
</evidence>
<dbReference type="RefSeq" id="WP_100708871.1">
    <property type="nucleotide sequence ID" value="NZ_NPDR01000001.1"/>
</dbReference>
<feature type="domain" description="HTH araC/xylS-type" evidence="5">
    <location>
        <begin position="254"/>
        <end position="355"/>
    </location>
</feature>
<keyword evidence="7" id="KW-1185">Reference proteome</keyword>
<dbReference type="InterPro" id="IPR009057">
    <property type="entry name" value="Homeodomain-like_sf"/>
</dbReference>
<feature type="transmembrane region" description="Helical" evidence="4">
    <location>
        <begin position="140"/>
        <end position="162"/>
    </location>
</feature>
<dbReference type="PROSITE" id="PS01124">
    <property type="entry name" value="HTH_ARAC_FAMILY_2"/>
    <property type="match status" value="1"/>
</dbReference>
<dbReference type="GO" id="GO:0003700">
    <property type="term" value="F:DNA-binding transcription factor activity"/>
    <property type="evidence" value="ECO:0007669"/>
    <property type="project" value="InterPro"/>
</dbReference>
<keyword evidence="2" id="KW-0238">DNA-binding</keyword>
<feature type="transmembrane region" description="Helical" evidence="4">
    <location>
        <begin position="6"/>
        <end position="26"/>
    </location>
</feature>
<dbReference type="OrthoDB" id="9799319at2"/>
<evidence type="ECO:0000313" key="6">
    <source>
        <dbReference type="EMBL" id="PJZ50772.1"/>
    </source>
</evidence>
<feature type="transmembrane region" description="Helical" evidence="4">
    <location>
        <begin position="174"/>
        <end position="194"/>
    </location>
</feature>
<feature type="transmembrane region" description="Helical" evidence="4">
    <location>
        <begin position="103"/>
        <end position="120"/>
    </location>
</feature>
<evidence type="ECO:0000256" key="2">
    <source>
        <dbReference type="ARBA" id="ARBA00023125"/>
    </source>
</evidence>
<keyword evidence="4" id="KW-0472">Membrane</keyword>
<feature type="transmembrane region" description="Helical" evidence="4">
    <location>
        <begin position="200"/>
        <end position="219"/>
    </location>
</feature>
<dbReference type="InterPro" id="IPR018060">
    <property type="entry name" value="HTH_AraC"/>
</dbReference>